<proteinExistence type="predicted"/>
<dbReference type="Proteomes" id="UP000299290">
    <property type="component" value="Unassembled WGS sequence"/>
</dbReference>
<evidence type="ECO:0000313" key="1">
    <source>
        <dbReference type="EMBL" id="GDY39218.1"/>
    </source>
</evidence>
<organism evidence="1 2">
    <name type="scientific">Streptomyces antimycoticus</name>
    <dbReference type="NCBI Taxonomy" id="68175"/>
    <lineage>
        <taxon>Bacteria</taxon>
        <taxon>Bacillati</taxon>
        <taxon>Actinomycetota</taxon>
        <taxon>Actinomycetes</taxon>
        <taxon>Kitasatosporales</taxon>
        <taxon>Streptomycetaceae</taxon>
        <taxon>Streptomyces</taxon>
        <taxon>Streptomyces violaceusniger group</taxon>
    </lineage>
</organism>
<comment type="caution">
    <text evidence="1">The sequence shown here is derived from an EMBL/GenBank/DDBJ whole genome shotgun (WGS) entry which is preliminary data.</text>
</comment>
<evidence type="ECO:0000313" key="2">
    <source>
        <dbReference type="Proteomes" id="UP000299290"/>
    </source>
</evidence>
<sequence length="57" mass="6240">MLPCVDSGEAPPALLDRLVAERVRIGQRITDLLAVRDRLDEVIAITRDPDSDCSHVG</sequence>
<keyword evidence="2" id="KW-1185">Reference proteome</keyword>
<accession>A0A4D4JXT4</accession>
<reference evidence="1 2" key="1">
    <citation type="journal article" date="2020" name="Int. J. Syst. Evol. Microbiol.">
        <title>Reclassification of Streptomyces castelarensis and Streptomyces sporoclivatus as later heterotypic synonyms of Streptomyces antimycoticus.</title>
        <authorList>
            <person name="Komaki H."/>
            <person name="Tamura T."/>
        </authorList>
    </citation>
    <scope>NUCLEOTIDE SEQUENCE [LARGE SCALE GENOMIC DNA]</scope>
    <source>
        <strain evidence="1 2">NBRC 12839</strain>
    </source>
</reference>
<gene>
    <name evidence="1" type="ORF">SANT12839_001000</name>
</gene>
<protein>
    <submittedName>
        <fullName evidence="1">Uncharacterized protein</fullName>
    </submittedName>
</protein>
<name>A0A4D4JXT4_9ACTN</name>
<dbReference type="EMBL" id="BJHV01000001">
    <property type="protein sequence ID" value="GDY39218.1"/>
    <property type="molecule type" value="Genomic_DNA"/>
</dbReference>
<dbReference type="AlphaFoldDB" id="A0A4D4JXT4"/>